<proteinExistence type="predicted"/>
<organism evidence="1 2">
    <name type="scientific">Ricinus communis</name>
    <name type="common">Castor bean</name>
    <dbReference type="NCBI Taxonomy" id="3988"/>
    <lineage>
        <taxon>Eukaryota</taxon>
        <taxon>Viridiplantae</taxon>
        <taxon>Streptophyta</taxon>
        <taxon>Embryophyta</taxon>
        <taxon>Tracheophyta</taxon>
        <taxon>Spermatophyta</taxon>
        <taxon>Magnoliopsida</taxon>
        <taxon>eudicotyledons</taxon>
        <taxon>Gunneridae</taxon>
        <taxon>Pentapetalae</taxon>
        <taxon>rosids</taxon>
        <taxon>fabids</taxon>
        <taxon>Malpighiales</taxon>
        <taxon>Euphorbiaceae</taxon>
        <taxon>Acalyphoideae</taxon>
        <taxon>Acalypheae</taxon>
        <taxon>Ricinus</taxon>
    </lineage>
</organism>
<name>B9S3H8_RICCO</name>
<evidence type="ECO:0000313" key="2">
    <source>
        <dbReference type="Proteomes" id="UP000008311"/>
    </source>
</evidence>
<dbReference type="EMBL" id="EQ973858">
    <property type="protein sequence ID" value="EEF41833.1"/>
    <property type="molecule type" value="Genomic_DNA"/>
</dbReference>
<dbReference type="AlphaFoldDB" id="B9S3H8"/>
<gene>
    <name evidence="1" type="ORF">RCOM_1160530</name>
</gene>
<evidence type="ECO:0000313" key="1">
    <source>
        <dbReference type="EMBL" id="EEF41833.1"/>
    </source>
</evidence>
<protein>
    <submittedName>
        <fullName evidence="1">Uncharacterized protein</fullName>
    </submittedName>
</protein>
<keyword evidence="2" id="KW-1185">Reference proteome</keyword>
<accession>B9S3H8</accession>
<dbReference type="Proteomes" id="UP000008311">
    <property type="component" value="Unassembled WGS sequence"/>
</dbReference>
<reference evidence="2" key="1">
    <citation type="journal article" date="2010" name="Nat. Biotechnol.">
        <title>Draft genome sequence of the oilseed species Ricinus communis.</title>
        <authorList>
            <person name="Chan A.P."/>
            <person name="Crabtree J."/>
            <person name="Zhao Q."/>
            <person name="Lorenzi H."/>
            <person name="Orvis J."/>
            <person name="Puiu D."/>
            <person name="Melake-Berhan A."/>
            <person name="Jones K.M."/>
            <person name="Redman J."/>
            <person name="Chen G."/>
            <person name="Cahoon E.B."/>
            <person name="Gedil M."/>
            <person name="Stanke M."/>
            <person name="Haas B.J."/>
            <person name="Wortman J.R."/>
            <person name="Fraser-Liggett C.M."/>
            <person name="Ravel J."/>
            <person name="Rabinowicz P.D."/>
        </authorList>
    </citation>
    <scope>NUCLEOTIDE SEQUENCE [LARGE SCALE GENOMIC DNA]</scope>
    <source>
        <strain evidence="2">cv. Hale</strain>
    </source>
</reference>
<dbReference type="InParanoid" id="B9S3H8"/>
<sequence length="108" mass="12038">MHTCMSDMHNFIGDGRPIGGDGHKVTRYGQGCSIRQVSILDNELDVPTLRPMCSHPSRMQGETVDALLYRVCSFLTFEVDWPKWWCLIAGALRMAEGGRKRARGLGGN</sequence>